<gene>
    <name evidence="1" type="ORF">FVF61_05800</name>
</gene>
<comment type="caution">
    <text evidence="1">The sequence shown here is derived from an EMBL/GenBank/DDBJ whole genome shotgun (WGS) entry which is preliminary data.</text>
</comment>
<dbReference type="GO" id="GO:0032259">
    <property type="term" value="P:methylation"/>
    <property type="evidence" value="ECO:0007669"/>
    <property type="project" value="UniProtKB-KW"/>
</dbReference>
<dbReference type="Gene3D" id="3.40.50.150">
    <property type="entry name" value="Vaccinia Virus protein VP39"/>
    <property type="match status" value="1"/>
</dbReference>
<organism evidence="1 2">
    <name type="scientific">Formosa maritima</name>
    <dbReference type="NCBI Taxonomy" id="2592046"/>
    <lineage>
        <taxon>Bacteria</taxon>
        <taxon>Pseudomonadati</taxon>
        <taxon>Bacteroidota</taxon>
        <taxon>Flavobacteriia</taxon>
        <taxon>Flavobacteriales</taxon>
        <taxon>Flavobacteriaceae</taxon>
        <taxon>Formosa</taxon>
    </lineage>
</organism>
<dbReference type="Pfam" id="PF05711">
    <property type="entry name" value="TylF"/>
    <property type="match status" value="1"/>
</dbReference>
<protein>
    <submittedName>
        <fullName evidence="1">Macrocin O-methyltransferase</fullName>
    </submittedName>
</protein>
<dbReference type="OrthoDB" id="3826968at2"/>
<dbReference type="PANTHER" id="PTHR40036">
    <property type="entry name" value="MACROCIN O-METHYLTRANSFERASE"/>
    <property type="match status" value="1"/>
</dbReference>
<keyword evidence="2" id="KW-1185">Reference proteome</keyword>
<proteinExistence type="predicted"/>
<dbReference type="InterPro" id="IPR008884">
    <property type="entry name" value="TylF_MeTrfase"/>
</dbReference>
<reference evidence="1 2" key="1">
    <citation type="submission" date="2019-08" db="EMBL/GenBank/DDBJ databases">
        <title>Formosa sediminis sp. nov., isolated from marine sediment.</title>
        <authorList>
            <person name="Cao W.R."/>
        </authorList>
    </citation>
    <scope>NUCLEOTIDE SEQUENCE [LARGE SCALE GENOMIC DNA]</scope>
    <source>
        <strain evidence="1 2">1494</strain>
    </source>
</reference>
<keyword evidence="1" id="KW-0489">Methyltransferase</keyword>
<accession>A0A5D0GD77</accession>
<dbReference type="PANTHER" id="PTHR40036:SF1">
    <property type="entry name" value="MACROCIN O-METHYLTRANSFERASE"/>
    <property type="match status" value="1"/>
</dbReference>
<dbReference type="SUPFAM" id="SSF53335">
    <property type="entry name" value="S-adenosyl-L-methionine-dependent methyltransferases"/>
    <property type="match status" value="1"/>
</dbReference>
<sequence>MNAKLTTTFKKALSKLLPDSEKLRYLVWLPKLETFHKAYGKDVKFLASRHHLYDYINQVLNNEAIAYCEFGVFKGASIKYWSQLNTHATSEFHGFDTFSGLPESWDNFTGGLQKGFFDVKGELPHIDDARVHFYKGLFQDTLPGFLEAYQLENTVVINIDADLYSSTLYVLTMAHGILKKGSVIIFDEFSSMLHEFRAFEDYCKAYNVSFEVLAATASKKTYYAHVAVRIL</sequence>
<dbReference type="Proteomes" id="UP000324550">
    <property type="component" value="Unassembled WGS sequence"/>
</dbReference>
<dbReference type="GO" id="GO:0008168">
    <property type="term" value="F:methyltransferase activity"/>
    <property type="evidence" value="ECO:0007669"/>
    <property type="project" value="UniProtKB-KW"/>
</dbReference>
<name>A0A5D0GD77_9FLAO</name>
<keyword evidence="1" id="KW-0808">Transferase</keyword>
<dbReference type="RefSeq" id="WP_148454302.1">
    <property type="nucleotide sequence ID" value="NZ_VSFC01000030.1"/>
</dbReference>
<dbReference type="AlphaFoldDB" id="A0A5D0GD77"/>
<evidence type="ECO:0000313" key="1">
    <source>
        <dbReference type="EMBL" id="TYA56650.1"/>
    </source>
</evidence>
<dbReference type="InterPro" id="IPR029063">
    <property type="entry name" value="SAM-dependent_MTases_sf"/>
</dbReference>
<evidence type="ECO:0000313" key="2">
    <source>
        <dbReference type="Proteomes" id="UP000324550"/>
    </source>
</evidence>
<dbReference type="EMBL" id="VSFC01000030">
    <property type="protein sequence ID" value="TYA56650.1"/>
    <property type="molecule type" value="Genomic_DNA"/>
</dbReference>